<accession>A0A2V4W1J3</accession>
<feature type="domain" description="Transposase IS116/IS110/IS902 C-terminal" evidence="2">
    <location>
        <begin position="224"/>
        <end position="299"/>
    </location>
</feature>
<dbReference type="Proteomes" id="UP000247790">
    <property type="component" value="Unassembled WGS sequence"/>
</dbReference>
<proteinExistence type="predicted"/>
<name>A0A2V4W1J3_PAEBA</name>
<dbReference type="OrthoDB" id="3191145at2"/>
<dbReference type="InterPro" id="IPR047650">
    <property type="entry name" value="Transpos_IS110"/>
</dbReference>
<dbReference type="EMBL" id="QJSW01000068">
    <property type="protein sequence ID" value="PYE41504.1"/>
    <property type="molecule type" value="Genomic_DNA"/>
</dbReference>
<dbReference type="GO" id="GO:0003677">
    <property type="term" value="F:DNA binding"/>
    <property type="evidence" value="ECO:0007669"/>
    <property type="project" value="InterPro"/>
</dbReference>
<dbReference type="Pfam" id="PF01548">
    <property type="entry name" value="DEDD_Tnp_IS110"/>
    <property type="match status" value="1"/>
</dbReference>
<evidence type="ECO:0000313" key="8">
    <source>
        <dbReference type="Proteomes" id="UP000509327"/>
    </source>
</evidence>
<evidence type="ECO:0000313" key="6">
    <source>
        <dbReference type="EMBL" id="QKS58994.1"/>
    </source>
</evidence>
<feature type="domain" description="Transposase IS110-like N-terminal" evidence="1">
    <location>
        <begin position="8"/>
        <end position="154"/>
    </location>
</feature>
<evidence type="ECO:0000259" key="1">
    <source>
        <dbReference type="Pfam" id="PF01548"/>
    </source>
</evidence>
<evidence type="ECO:0000313" key="5">
    <source>
        <dbReference type="EMBL" id="QKS58027.1"/>
    </source>
</evidence>
<evidence type="ECO:0000313" key="7">
    <source>
        <dbReference type="Proteomes" id="UP000247790"/>
    </source>
</evidence>
<reference evidence="3 7" key="1">
    <citation type="submission" date="2018-06" db="EMBL/GenBank/DDBJ databases">
        <title>Genomic Encyclopedia of Type Strains, Phase III (KMG-III): the genomes of soil and plant-associated and newly described type strains.</title>
        <authorList>
            <person name="Whitman W."/>
        </authorList>
    </citation>
    <scope>NUCLEOTIDE SEQUENCE [LARGE SCALE GENOMIC DNA]</scope>
    <source>
        <strain evidence="3 7">CECT 7022</strain>
    </source>
</reference>
<dbReference type="EMBL" id="CP054614">
    <property type="protein sequence ID" value="QKS56832.1"/>
    <property type="molecule type" value="Genomic_DNA"/>
</dbReference>
<protein>
    <submittedName>
        <fullName evidence="3 4">Transposase</fullName>
    </submittedName>
</protein>
<dbReference type="RefSeq" id="WP_110899778.1">
    <property type="nucleotide sequence ID" value="NZ_CP054614.1"/>
</dbReference>
<organism evidence="3 7">
    <name type="scientific">Paenibacillus barcinonensis</name>
    <dbReference type="NCBI Taxonomy" id="198119"/>
    <lineage>
        <taxon>Bacteria</taxon>
        <taxon>Bacillati</taxon>
        <taxon>Bacillota</taxon>
        <taxon>Bacilli</taxon>
        <taxon>Bacillales</taxon>
        <taxon>Paenibacillaceae</taxon>
        <taxon>Paenibacillus</taxon>
    </lineage>
</organism>
<dbReference type="Pfam" id="PF02371">
    <property type="entry name" value="Transposase_20"/>
    <property type="match status" value="1"/>
</dbReference>
<dbReference type="GO" id="GO:0004803">
    <property type="term" value="F:transposase activity"/>
    <property type="evidence" value="ECO:0007669"/>
    <property type="project" value="InterPro"/>
</dbReference>
<evidence type="ECO:0000313" key="4">
    <source>
        <dbReference type="EMBL" id="QKS56832.1"/>
    </source>
</evidence>
<dbReference type="InterPro" id="IPR002525">
    <property type="entry name" value="Transp_IS110-like_N"/>
</dbReference>
<reference evidence="4 8" key="2">
    <citation type="submission" date="2020-06" db="EMBL/GenBank/DDBJ databases">
        <title>Complete genome of Paenibacillus barcinonensis KACC11450.</title>
        <authorList>
            <person name="Kim M."/>
            <person name="Park Y.-J."/>
            <person name="Shin J.-H."/>
        </authorList>
    </citation>
    <scope>NUCLEOTIDE SEQUENCE [LARGE SCALE GENOMIC DNA]</scope>
    <source>
        <strain evidence="4 8">KACC11450</strain>
    </source>
</reference>
<evidence type="ECO:0000259" key="2">
    <source>
        <dbReference type="Pfam" id="PF02371"/>
    </source>
</evidence>
<sequence>MQSTTKFIGLDVSKEKISVAIADEGQAKPRYYGSIAHTPAALRKLIKELGPANTLSFCYEAGPTGYETHRWLESMGAHCIVIAPSLIPKRAGDRVKTDRRDAEQLARLFRAGELTPIYVPAPEDEALRELVRARETAKEDAHRARQRVLKFLLRHQIHSPEHIKRAWTKKYRMWLGTVTFPQVSMQTAFTEYLHTLHEVEQRIGRLEKSLIEEAATHPKAEMIRILQALRGIGFLTAVTLVSEIGSFARFSSPAKLMAYLGLVPREHSSGASTKRGSITKTGNGRLRRTLIESAWSYRHRPAVKGDLAIRLEGLSADVGQISWKAQNRLHAKYRRLIFVKHKHPNVAIAAVARELMGFIWAVARTIEQPNAQ</sequence>
<dbReference type="AlphaFoldDB" id="A0A2V4W1J3"/>
<dbReference type="GO" id="GO:0006313">
    <property type="term" value="P:DNA transposition"/>
    <property type="evidence" value="ECO:0007669"/>
    <property type="project" value="InterPro"/>
</dbReference>
<dbReference type="InterPro" id="IPR003346">
    <property type="entry name" value="Transposase_20"/>
</dbReference>
<dbReference type="NCBIfam" id="NF033542">
    <property type="entry name" value="transpos_IS110"/>
    <property type="match status" value="1"/>
</dbReference>
<keyword evidence="8" id="KW-1185">Reference proteome</keyword>
<dbReference type="Proteomes" id="UP000509327">
    <property type="component" value="Chromosome"/>
</dbReference>
<evidence type="ECO:0000313" key="3">
    <source>
        <dbReference type="EMBL" id="PYE41504.1"/>
    </source>
</evidence>
<gene>
    <name evidence="3" type="ORF">DFQ00_1681</name>
    <name evidence="4" type="ORF">HUB98_11170</name>
    <name evidence="5" type="ORF">HUB98_18200</name>
    <name evidence="6" type="ORF">HUB98_24140</name>
</gene>
<dbReference type="EMBL" id="CP054614">
    <property type="protein sequence ID" value="QKS58994.1"/>
    <property type="molecule type" value="Genomic_DNA"/>
</dbReference>
<dbReference type="PANTHER" id="PTHR33055">
    <property type="entry name" value="TRANSPOSASE FOR INSERTION SEQUENCE ELEMENT IS1111A"/>
    <property type="match status" value="1"/>
</dbReference>
<dbReference type="PANTHER" id="PTHR33055:SF13">
    <property type="entry name" value="TRANSPOSASE"/>
    <property type="match status" value="1"/>
</dbReference>
<dbReference type="EMBL" id="CP054614">
    <property type="protein sequence ID" value="QKS58027.1"/>
    <property type="molecule type" value="Genomic_DNA"/>
</dbReference>